<dbReference type="AlphaFoldDB" id="A0A8H6BCA1"/>
<dbReference type="OrthoDB" id="4023481at2759"/>
<dbReference type="Proteomes" id="UP000663131">
    <property type="component" value="Chromosome 9"/>
</dbReference>
<sequence length="229" mass="25769">MSDEKYVLFKENWQKDDIPYDDLDLPAGLMNISSGAKDNLLQQFLSGAEDNENDLAIINGSNPMFNISYTSRSKQKARNLNWKDLGLSEFLNEKVRVPDTGILRRPKFGDPGIVLNSYTDESSNDDKDELESGAQVQISPYQGDTTFQGKVNDSSSFPVNRIQPNGSFTTPVVTNRTISQNLETMNTFSSQQPKKQYRNQEALKVSSASSRAFSDGYEQDDTQQTRIIR</sequence>
<dbReference type="GeneID" id="64574900"/>
<reference evidence="2 4" key="1">
    <citation type="journal article" date="2020" name="Appl. Microbiol. Biotechnol.">
        <title>Targeted gene deletion in Brettanomyces bruxellensis with an expression-free CRISPR-Cas9 system.</title>
        <authorList>
            <person name="Varela C."/>
            <person name="Bartel C."/>
            <person name="Onetto C."/>
            <person name="Borneman A."/>
        </authorList>
    </citation>
    <scope>NUCLEOTIDE SEQUENCE [LARGE SCALE GENOMIC DNA]</scope>
    <source>
        <strain evidence="2 4">AWRI1613</strain>
    </source>
</reference>
<name>A0A8H6BCA1_DEKBR</name>
<evidence type="ECO:0000256" key="1">
    <source>
        <dbReference type="SAM" id="MobiDB-lite"/>
    </source>
</evidence>
<dbReference type="EMBL" id="JABCYN010000032">
    <property type="protein sequence ID" value="KAF6008998.1"/>
    <property type="molecule type" value="Genomic_DNA"/>
</dbReference>
<evidence type="ECO:0000313" key="4">
    <source>
        <dbReference type="Proteomes" id="UP000568158"/>
    </source>
</evidence>
<gene>
    <name evidence="3" type="ORF">BRETT_002976</name>
    <name evidence="2" type="ORF">HII12_003887</name>
</gene>
<dbReference type="EMBL" id="CP063137">
    <property type="protein sequence ID" value="QOU22791.1"/>
    <property type="molecule type" value="Genomic_DNA"/>
</dbReference>
<feature type="region of interest" description="Disordered" evidence="1">
    <location>
        <begin position="205"/>
        <end position="229"/>
    </location>
</feature>
<dbReference type="Proteomes" id="UP000568158">
    <property type="component" value="Unassembled WGS sequence"/>
</dbReference>
<reference evidence="3" key="2">
    <citation type="submission" date="2020-10" db="EMBL/GenBank/DDBJ databases">
        <authorList>
            <person name="Palmer J.M."/>
        </authorList>
    </citation>
    <scope>NUCLEOTIDE SEQUENCE</scope>
    <source>
        <strain evidence="3">UCD 2041</strain>
    </source>
</reference>
<protein>
    <submittedName>
        <fullName evidence="2">Uncharacterized protein</fullName>
    </submittedName>
</protein>
<organism evidence="2 4">
    <name type="scientific">Dekkera bruxellensis</name>
    <name type="common">Brettanomyces custersii</name>
    <dbReference type="NCBI Taxonomy" id="5007"/>
    <lineage>
        <taxon>Eukaryota</taxon>
        <taxon>Fungi</taxon>
        <taxon>Dikarya</taxon>
        <taxon>Ascomycota</taxon>
        <taxon>Saccharomycotina</taxon>
        <taxon>Pichiomycetes</taxon>
        <taxon>Pichiales</taxon>
        <taxon>Pichiaceae</taxon>
        <taxon>Brettanomyces</taxon>
    </lineage>
</organism>
<dbReference type="RefSeq" id="XP_041139284.1">
    <property type="nucleotide sequence ID" value="XM_041281493.1"/>
</dbReference>
<evidence type="ECO:0000313" key="2">
    <source>
        <dbReference type="EMBL" id="KAF6008998.1"/>
    </source>
</evidence>
<dbReference type="KEGG" id="bbrx:BRETT_002976"/>
<evidence type="ECO:0000313" key="3">
    <source>
        <dbReference type="EMBL" id="QOU22791.1"/>
    </source>
</evidence>
<proteinExistence type="predicted"/>
<reference evidence="3" key="3">
    <citation type="journal article" name="BMC Genomics">
        <title>New genome assemblies reveal patterns of domestication and adaptation across Brettanomyces (Dekkera) species.</title>
        <authorList>
            <person name="Roach M.J."/>
            <person name="Borneman A.R."/>
        </authorList>
    </citation>
    <scope>NUCLEOTIDE SEQUENCE</scope>
    <source>
        <strain evidence="3">UCD 2041</strain>
    </source>
</reference>
<accession>A0A8H6BCA1</accession>